<evidence type="ECO:0000313" key="4">
    <source>
        <dbReference type="EMBL" id="KAF9590751.1"/>
    </source>
</evidence>
<keyword evidence="5" id="KW-1185">Reference proteome</keyword>
<evidence type="ECO:0008006" key="6">
    <source>
        <dbReference type="Google" id="ProtNLM"/>
    </source>
</evidence>
<dbReference type="Proteomes" id="UP000631114">
    <property type="component" value="Unassembled WGS sequence"/>
</dbReference>
<dbReference type="AlphaFoldDB" id="A0A835H1A5"/>
<proteinExistence type="inferred from homology"/>
<dbReference type="GO" id="GO:0003735">
    <property type="term" value="F:structural constituent of ribosome"/>
    <property type="evidence" value="ECO:0007669"/>
    <property type="project" value="InterPro"/>
</dbReference>
<evidence type="ECO:0000256" key="2">
    <source>
        <dbReference type="ARBA" id="ARBA00022980"/>
    </source>
</evidence>
<dbReference type="InterPro" id="IPR023575">
    <property type="entry name" value="Ribosomal_uS19_SF"/>
</dbReference>
<dbReference type="GO" id="GO:0006412">
    <property type="term" value="P:translation"/>
    <property type="evidence" value="ECO:0007669"/>
    <property type="project" value="InterPro"/>
</dbReference>
<name>A0A835H1A5_9MAGN</name>
<dbReference type="OrthoDB" id="1843218at2759"/>
<sequence length="81" mass="9308">MKEPEVEVGGATPKRRTIKKFAFRRVDLDQLLDMGIDELVKLFTCMCSSYVSTWFEEETHGSYQEGSHDLCSDGHHPYLPL</sequence>
<protein>
    <recommendedName>
        <fullName evidence="6">40S ribosomal protein S15</fullName>
    </recommendedName>
</protein>
<dbReference type="Gene3D" id="3.30.860.10">
    <property type="entry name" value="30s Ribosomal Protein S19, Chain A"/>
    <property type="match status" value="1"/>
</dbReference>
<organism evidence="4 5">
    <name type="scientific">Coptis chinensis</name>
    <dbReference type="NCBI Taxonomy" id="261450"/>
    <lineage>
        <taxon>Eukaryota</taxon>
        <taxon>Viridiplantae</taxon>
        <taxon>Streptophyta</taxon>
        <taxon>Embryophyta</taxon>
        <taxon>Tracheophyta</taxon>
        <taxon>Spermatophyta</taxon>
        <taxon>Magnoliopsida</taxon>
        <taxon>Ranunculales</taxon>
        <taxon>Ranunculaceae</taxon>
        <taxon>Coptidoideae</taxon>
        <taxon>Coptis</taxon>
    </lineage>
</organism>
<evidence type="ECO:0000256" key="3">
    <source>
        <dbReference type="ARBA" id="ARBA00023274"/>
    </source>
</evidence>
<gene>
    <name evidence="4" type="ORF">IFM89_038064</name>
</gene>
<comment type="caution">
    <text evidence="4">The sequence shown here is derived from an EMBL/GenBank/DDBJ whole genome shotgun (WGS) entry which is preliminary data.</text>
</comment>
<keyword evidence="3" id="KW-0687">Ribonucleoprotein</keyword>
<dbReference type="GO" id="GO:0005840">
    <property type="term" value="C:ribosome"/>
    <property type="evidence" value="ECO:0007669"/>
    <property type="project" value="UniProtKB-KW"/>
</dbReference>
<comment type="similarity">
    <text evidence="1">Belongs to the universal ribosomal protein uS19 family.</text>
</comment>
<dbReference type="EMBL" id="JADFTS010000009">
    <property type="protein sequence ID" value="KAF9590751.1"/>
    <property type="molecule type" value="Genomic_DNA"/>
</dbReference>
<keyword evidence="2" id="KW-0689">Ribosomal protein</keyword>
<evidence type="ECO:0000256" key="1">
    <source>
        <dbReference type="ARBA" id="ARBA00007345"/>
    </source>
</evidence>
<accession>A0A835H1A5</accession>
<evidence type="ECO:0000313" key="5">
    <source>
        <dbReference type="Proteomes" id="UP000631114"/>
    </source>
</evidence>
<reference evidence="4 5" key="1">
    <citation type="submission" date="2020-10" db="EMBL/GenBank/DDBJ databases">
        <title>The Coptis chinensis genome and diversification of protoberbering-type alkaloids.</title>
        <authorList>
            <person name="Wang B."/>
            <person name="Shu S."/>
            <person name="Song C."/>
            <person name="Liu Y."/>
        </authorList>
    </citation>
    <scope>NUCLEOTIDE SEQUENCE [LARGE SCALE GENOMIC DNA]</scope>
    <source>
        <strain evidence="4">HL-2020</strain>
        <tissue evidence="4">Leaf</tissue>
    </source>
</reference>
<dbReference type="GO" id="GO:1990904">
    <property type="term" value="C:ribonucleoprotein complex"/>
    <property type="evidence" value="ECO:0007669"/>
    <property type="project" value="UniProtKB-KW"/>
</dbReference>